<comment type="caution">
    <text evidence="4">The sequence shown here is derived from an EMBL/GenBank/DDBJ whole genome shotgun (WGS) entry which is preliminary data.</text>
</comment>
<dbReference type="Pfam" id="PF00596">
    <property type="entry name" value="Aldolase_II"/>
    <property type="match status" value="1"/>
</dbReference>
<name>A0AAN6LN66_9PLEO</name>
<gene>
    <name evidence="4" type="ORF">GRF29_216g1243600</name>
</gene>
<dbReference type="GO" id="GO:0016832">
    <property type="term" value="F:aldehyde-lyase activity"/>
    <property type="evidence" value="ECO:0007669"/>
    <property type="project" value="TreeGrafter"/>
</dbReference>
<keyword evidence="2" id="KW-0456">Lyase</keyword>
<dbReference type="GO" id="GO:0046872">
    <property type="term" value="F:metal ion binding"/>
    <property type="evidence" value="ECO:0007669"/>
    <property type="project" value="UniProtKB-KW"/>
</dbReference>
<protein>
    <recommendedName>
        <fullName evidence="3">Class II aldolase/adducin N-terminal domain-containing protein</fullName>
    </recommendedName>
</protein>
<evidence type="ECO:0000313" key="4">
    <source>
        <dbReference type="EMBL" id="KAK3197766.1"/>
    </source>
</evidence>
<dbReference type="InterPro" id="IPR036409">
    <property type="entry name" value="Aldolase_II/adducin_N_sf"/>
</dbReference>
<feature type="domain" description="Class II aldolase/adducin N-terminal" evidence="3">
    <location>
        <begin position="9"/>
        <end position="207"/>
    </location>
</feature>
<dbReference type="EMBL" id="WVTA01000018">
    <property type="protein sequence ID" value="KAK3197766.1"/>
    <property type="molecule type" value="Genomic_DNA"/>
</dbReference>
<evidence type="ECO:0000259" key="3">
    <source>
        <dbReference type="SMART" id="SM01007"/>
    </source>
</evidence>
<dbReference type="Gene3D" id="3.40.225.10">
    <property type="entry name" value="Class II aldolase/adducin N-terminal domain"/>
    <property type="match status" value="1"/>
</dbReference>
<dbReference type="InterPro" id="IPR050197">
    <property type="entry name" value="Aldolase_class_II_sugar_metab"/>
</dbReference>
<dbReference type="GO" id="GO:0019323">
    <property type="term" value="P:pentose catabolic process"/>
    <property type="evidence" value="ECO:0007669"/>
    <property type="project" value="TreeGrafter"/>
</dbReference>
<sequence length="268" mass="29263">MVNLTATLSTLIAANHILDYLNVLDPFGHISVRNPNNNDTFFLAYQMGAAIVSGPKDIGEYQVSDGSAVNGTRGGYAERYIHSEILKRYPDVNAVIHSHSEDVLPYTITGSVEVQPTYHMAGFLGDDVPNFDIESVYEATDPHDMLVNTPRLGAALAAVLGTNTSQPGAPLYTTALQRGHGFITTGTSIEQVTEFAYYATSNARVQTRAIGLSASAGMGIDGVHYLSTEERRDSKNMNIWISYKPWKQWVIQSERSGMYVNELGTPPV</sequence>
<keyword evidence="1" id="KW-0479">Metal-binding</keyword>
<proteinExistence type="predicted"/>
<reference evidence="4 5" key="1">
    <citation type="submission" date="2021-02" db="EMBL/GenBank/DDBJ databases">
        <title>Genome assembly of Pseudopithomyces chartarum.</title>
        <authorList>
            <person name="Jauregui R."/>
            <person name="Singh J."/>
            <person name="Voisey C."/>
        </authorList>
    </citation>
    <scope>NUCLEOTIDE SEQUENCE [LARGE SCALE GENOMIC DNA]</scope>
    <source>
        <strain evidence="4 5">AGR01</strain>
    </source>
</reference>
<dbReference type="SUPFAM" id="SSF53639">
    <property type="entry name" value="AraD/HMP-PK domain-like"/>
    <property type="match status" value="1"/>
</dbReference>
<keyword evidence="5" id="KW-1185">Reference proteome</keyword>
<evidence type="ECO:0000313" key="5">
    <source>
        <dbReference type="Proteomes" id="UP001280581"/>
    </source>
</evidence>
<dbReference type="SMART" id="SM01007">
    <property type="entry name" value="Aldolase_II"/>
    <property type="match status" value="1"/>
</dbReference>
<dbReference type="Proteomes" id="UP001280581">
    <property type="component" value="Unassembled WGS sequence"/>
</dbReference>
<dbReference type="InterPro" id="IPR001303">
    <property type="entry name" value="Aldolase_II/adducin_N"/>
</dbReference>
<organism evidence="4 5">
    <name type="scientific">Pseudopithomyces chartarum</name>
    <dbReference type="NCBI Taxonomy" id="1892770"/>
    <lineage>
        <taxon>Eukaryota</taxon>
        <taxon>Fungi</taxon>
        <taxon>Dikarya</taxon>
        <taxon>Ascomycota</taxon>
        <taxon>Pezizomycotina</taxon>
        <taxon>Dothideomycetes</taxon>
        <taxon>Pleosporomycetidae</taxon>
        <taxon>Pleosporales</taxon>
        <taxon>Massarineae</taxon>
        <taxon>Didymosphaeriaceae</taxon>
        <taxon>Pseudopithomyces</taxon>
    </lineage>
</organism>
<dbReference type="GO" id="GO:0005829">
    <property type="term" value="C:cytosol"/>
    <property type="evidence" value="ECO:0007669"/>
    <property type="project" value="TreeGrafter"/>
</dbReference>
<dbReference type="PANTHER" id="PTHR22789:SF0">
    <property type="entry name" value="3-OXO-TETRONATE 4-PHOSPHATE DECARBOXYLASE-RELATED"/>
    <property type="match status" value="1"/>
</dbReference>
<accession>A0AAN6LN66</accession>
<dbReference type="AlphaFoldDB" id="A0AAN6LN66"/>
<evidence type="ECO:0000256" key="1">
    <source>
        <dbReference type="ARBA" id="ARBA00022723"/>
    </source>
</evidence>
<evidence type="ECO:0000256" key="2">
    <source>
        <dbReference type="ARBA" id="ARBA00023239"/>
    </source>
</evidence>
<dbReference type="PANTHER" id="PTHR22789">
    <property type="entry name" value="FUCULOSE PHOSPHATE ALDOLASE"/>
    <property type="match status" value="1"/>
</dbReference>